<evidence type="ECO:0000313" key="2">
    <source>
        <dbReference type="Proteomes" id="UP001214576"/>
    </source>
</evidence>
<organism evidence="1 2">
    <name type="scientific">Ovis ammon polii</name>
    <dbReference type="NCBI Taxonomy" id="230172"/>
    <lineage>
        <taxon>Eukaryota</taxon>
        <taxon>Metazoa</taxon>
        <taxon>Chordata</taxon>
        <taxon>Craniata</taxon>
        <taxon>Vertebrata</taxon>
        <taxon>Euteleostomi</taxon>
        <taxon>Mammalia</taxon>
        <taxon>Eutheria</taxon>
        <taxon>Laurasiatheria</taxon>
        <taxon>Artiodactyla</taxon>
        <taxon>Ruminantia</taxon>
        <taxon>Pecora</taxon>
        <taxon>Bovidae</taxon>
        <taxon>Caprinae</taxon>
        <taxon>Ovis</taxon>
    </lineage>
</organism>
<keyword evidence="2" id="KW-1185">Reference proteome</keyword>
<dbReference type="EMBL" id="JAKZEL010000014">
    <property type="protein sequence ID" value="KAI4537892.1"/>
    <property type="molecule type" value="Genomic_DNA"/>
</dbReference>
<protein>
    <submittedName>
        <fullName evidence="1">Uncharacterized protein</fullName>
    </submittedName>
</protein>
<dbReference type="Proteomes" id="UP001214576">
    <property type="component" value="Unassembled WGS sequence"/>
</dbReference>
<name>A0AAD4U406_OVIAM</name>
<dbReference type="AlphaFoldDB" id="A0AAD4U406"/>
<reference evidence="1" key="1">
    <citation type="submission" date="2022-03" db="EMBL/GenBank/DDBJ databases">
        <title>Genomic analyses of argali, domestic sheep and their hybrids provide insights into chromosomal evolution, heterosis and genetic basis of agronomic traits.</title>
        <authorList>
            <person name="Li M."/>
        </authorList>
    </citation>
    <scope>NUCLEOTIDE SEQUENCE</scope>
    <source>
        <strain evidence="1">CAU-MHL-2022a</strain>
        <tissue evidence="1">Skin</tissue>
    </source>
</reference>
<comment type="caution">
    <text evidence="1">The sequence shown here is derived from an EMBL/GenBank/DDBJ whole genome shotgun (WGS) entry which is preliminary data.</text>
</comment>
<gene>
    <name evidence="1" type="ORF">MG293_012755</name>
</gene>
<accession>A0AAD4U406</accession>
<evidence type="ECO:0000313" key="1">
    <source>
        <dbReference type="EMBL" id="KAI4537892.1"/>
    </source>
</evidence>
<sequence>MAFHLYSPGDLTAQERDQICDFLHSRVQAREQEALAHLHHTFRAFHSMAFPSCGPCLEQPDWERSSRLKALLSHYFEESEQPGGLETEDDPELGQDRIYENNIPYKNRSLALCTPEGNVISSFSNIVCKIYGSN</sequence>
<proteinExistence type="predicted"/>